<sequence>MRPEHAHRLTRSVGLATAQNRWEGLPAQGTNTEQLCSGLVICEQLNGRSAALNLRPLISGFWHAAAADSDKIDSRGRAGIDAGLEKGAEQRATGAWRSLLSLLLRTDTIDQGLALARGRAPVVAEAT</sequence>
<dbReference type="EMBL" id="UZAH01025804">
    <property type="protein sequence ID" value="VDO70761.1"/>
    <property type="molecule type" value="Genomic_DNA"/>
</dbReference>
<protein>
    <submittedName>
        <fullName evidence="3">DUF1800 family protein</fullName>
    </submittedName>
</protein>
<evidence type="ECO:0000313" key="3">
    <source>
        <dbReference type="WBParaSite" id="HPBE_0000705301-mRNA-1"/>
    </source>
</evidence>
<evidence type="ECO:0000313" key="2">
    <source>
        <dbReference type="Proteomes" id="UP000050761"/>
    </source>
</evidence>
<gene>
    <name evidence="1" type="ORF">HPBE_LOCUS7054</name>
</gene>
<reference evidence="1 2" key="1">
    <citation type="submission" date="2018-11" db="EMBL/GenBank/DDBJ databases">
        <authorList>
            <consortium name="Pathogen Informatics"/>
        </authorList>
    </citation>
    <scope>NUCLEOTIDE SEQUENCE [LARGE SCALE GENOMIC DNA]</scope>
</reference>
<reference evidence="3" key="2">
    <citation type="submission" date="2019-09" db="UniProtKB">
        <authorList>
            <consortium name="WormBaseParasite"/>
        </authorList>
    </citation>
    <scope>IDENTIFICATION</scope>
</reference>
<name>A0A183FJ87_HELPZ</name>
<accession>A0A183FJ87</accession>
<dbReference type="Proteomes" id="UP000050761">
    <property type="component" value="Unassembled WGS sequence"/>
</dbReference>
<evidence type="ECO:0000313" key="1">
    <source>
        <dbReference type="EMBL" id="VDO70761.1"/>
    </source>
</evidence>
<organism evidence="2 3">
    <name type="scientific">Heligmosomoides polygyrus</name>
    <name type="common">Parasitic roundworm</name>
    <dbReference type="NCBI Taxonomy" id="6339"/>
    <lineage>
        <taxon>Eukaryota</taxon>
        <taxon>Metazoa</taxon>
        <taxon>Ecdysozoa</taxon>
        <taxon>Nematoda</taxon>
        <taxon>Chromadorea</taxon>
        <taxon>Rhabditida</taxon>
        <taxon>Rhabditina</taxon>
        <taxon>Rhabditomorpha</taxon>
        <taxon>Strongyloidea</taxon>
        <taxon>Heligmosomidae</taxon>
        <taxon>Heligmosomoides</taxon>
    </lineage>
</organism>
<accession>A0A3P7X9D5</accession>
<proteinExistence type="predicted"/>
<dbReference type="WBParaSite" id="HPBE_0000705301-mRNA-1">
    <property type="protein sequence ID" value="HPBE_0000705301-mRNA-1"/>
    <property type="gene ID" value="HPBE_0000705301"/>
</dbReference>
<dbReference type="AlphaFoldDB" id="A0A183FJ87"/>
<keyword evidence="2" id="KW-1185">Reference proteome</keyword>